<dbReference type="Gene3D" id="3.40.50.2300">
    <property type="match status" value="1"/>
</dbReference>
<protein>
    <recommendedName>
        <fullName evidence="4">Response regulatory domain-containing protein</fullName>
    </recommendedName>
</protein>
<evidence type="ECO:0000256" key="1">
    <source>
        <dbReference type="ARBA" id="ARBA00022553"/>
    </source>
</evidence>
<gene>
    <name evidence="5" type="ORF">GCM10022268_26900</name>
</gene>
<dbReference type="Proteomes" id="UP001500523">
    <property type="component" value="Unassembled WGS sequence"/>
</dbReference>
<dbReference type="SUPFAM" id="SSF52172">
    <property type="entry name" value="CheY-like"/>
    <property type="match status" value="1"/>
</dbReference>
<evidence type="ECO:0000313" key="5">
    <source>
        <dbReference type="EMBL" id="GAA3717150.1"/>
    </source>
</evidence>
<dbReference type="Pfam" id="PF00072">
    <property type="entry name" value="Response_reg"/>
    <property type="match status" value="1"/>
</dbReference>
<organism evidence="5 6">
    <name type="scientific">Sphingomonas cynarae</name>
    <dbReference type="NCBI Taxonomy" id="930197"/>
    <lineage>
        <taxon>Bacteria</taxon>
        <taxon>Pseudomonadati</taxon>
        <taxon>Pseudomonadota</taxon>
        <taxon>Alphaproteobacteria</taxon>
        <taxon>Sphingomonadales</taxon>
        <taxon>Sphingomonadaceae</taxon>
        <taxon>Sphingomonas</taxon>
    </lineage>
</organism>
<evidence type="ECO:0000256" key="2">
    <source>
        <dbReference type="ARBA" id="ARBA00023012"/>
    </source>
</evidence>
<dbReference type="PANTHER" id="PTHR45339:SF1">
    <property type="entry name" value="HYBRID SIGNAL TRANSDUCTION HISTIDINE KINASE J"/>
    <property type="match status" value="1"/>
</dbReference>
<dbReference type="InterPro" id="IPR001789">
    <property type="entry name" value="Sig_transdc_resp-reg_receiver"/>
</dbReference>
<name>A0ABP7EEM2_9SPHN</name>
<dbReference type="PROSITE" id="PS50110">
    <property type="entry name" value="RESPONSE_REGULATORY"/>
    <property type="match status" value="1"/>
</dbReference>
<comment type="caution">
    <text evidence="5">The sequence shown here is derived from an EMBL/GenBank/DDBJ whole genome shotgun (WGS) entry which is preliminary data.</text>
</comment>
<dbReference type="EMBL" id="BAABBF010000006">
    <property type="protein sequence ID" value="GAA3717150.1"/>
    <property type="molecule type" value="Genomic_DNA"/>
</dbReference>
<proteinExistence type="predicted"/>
<keyword evidence="2" id="KW-0902">Two-component regulatory system</keyword>
<feature type="domain" description="Response regulatory" evidence="4">
    <location>
        <begin position="16"/>
        <end position="133"/>
    </location>
</feature>
<dbReference type="InterPro" id="IPR011006">
    <property type="entry name" value="CheY-like_superfamily"/>
</dbReference>
<keyword evidence="1 3" id="KW-0597">Phosphoprotein</keyword>
<evidence type="ECO:0000313" key="6">
    <source>
        <dbReference type="Proteomes" id="UP001500523"/>
    </source>
</evidence>
<dbReference type="CDD" id="cd17546">
    <property type="entry name" value="REC_hyHK_CKI1_RcsC-like"/>
    <property type="match status" value="1"/>
</dbReference>
<keyword evidence="6" id="KW-1185">Reference proteome</keyword>
<evidence type="ECO:0000259" key="4">
    <source>
        <dbReference type="PROSITE" id="PS50110"/>
    </source>
</evidence>
<evidence type="ECO:0000256" key="3">
    <source>
        <dbReference type="PROSITE-ProRule" id="PRU00169"/>
    </source>
</evidence>
<sequence>MPVSAASVTTGTPVVNVLFIEDDAMNRRVVRDMLRVAGASMDEAENAEQGLARIDTGDYHIVLIDLRMPGMDGITAIGHIRARSDTRATVPIIVVTADTAIDLRQRCLAAGADDVIFKPVAMDDLFDSMGRVLARGAADGASIT</sequence>
<accession>A0ABP7EEM2</accession>
<dbReference type="PANTHER" id="PTHR45339">
    <property type="entry name" value="HYBRID SIGNAL TRANSDUCTION HISTIDINE KINASE J"/>
    <property type="match status" value="1"/>
</dbReference>
<dbReference type="SMART" id="SM00448">
    <property type="entry name" value="REC"/>
    <property type="match status" value="1"/>
</dbReference>
<reference evidence="6" key="1">
    <citation type="journal article" date="2019" name="Int. J. Syst. Evol. Microbiol.">
        <title>The Global Catalogue of Microorganisms (GCM) 10K type strain sequencing project: providing services to taxonomists for standard genome sequencing and annotation.</title>
        <authorList>
            <consortium name="The Broad Institute Genomics Platform"/>
            <consortium name="The Broad Institute Genome Sequencing Center for Infectious Disease"/>
            <person name="Wu L."/>
            <person name="Ma J."/>
        </authorList>
    </citation>
    <scope>NUCLEOTIDE SEQUENCE [LARGE SCALE GENOMIC DNA]</scope>
    <source>
        <strain evidence="6">JCM 17498</strain>
    </source>
</reference>
<feature type="modified residue" description="4-aspartylphosphate" evidence="3">
    <location>
        <position position="65"/>
    </location>
</feature>